<dbReference type="Gene3D" id="3.40.50.150">
    <property type="entry name" value="Vaccinia Virus protein VP39"/>
    <property type="match status" value="2"/>
</dbReference>
<dbReference type="GO" id="GO:0046872">
    <property type="term" value="F:metal ion binding"/>
    <property type="evidence" value="ECO:0007669"/>
    <property type="project" value="UniProtKB-KW"/>
</dbReference>
<dbReference type="GO" id="GO:0008168">
    <property type="term" value="F:methyltransferase activity"/>
    <property type="evidence" value="ECO:0007669"/>
    <property type="project" value="UniProtKB-KW"/>
</dbReference>
<dbReference type="PANTHER" id="PTHR31009">
    <property type="entry name" value="S-ADENOSYL-L-METHIONINE:CARBOXYL METHYLTRANSFERASE FAMILY PROTEIN"/>
    <property type="match status" value="1"/>
</dbReference>
<reference evidence="5 6" key="1">
    <citation type="journal article" date="2023" name="BMC Biotechnol.">
        <title>Vitis rotundifolia cv Carlos genome sequencing.</title>
        <authorList>
            <person name="Huff M."/>
            <person name="Hulse-Kemp A."/>
            <person name="Scheffler B."/>
            <person name="Youngblood R."/>
            <person name="Simpson S."/>
            <person name="Babiker E."/>
            <person name="Staton M."/>
        </authorList>
    </citation>
    <scope>NUCLEOTIDE SEQUENCE [LARGE SCALE GENOMIC DNA]</scope>
    <source>
        <tissue evidence="5">Leaf</tissue>
    </source>
</reference>
<evidence type="ECO:0000256" key="3">
    <source>
        <dbReference type="ARBA" id="ARBA00022723"/>
    </source>
</evidence>
<evidence type="ECO:0000256" key="4">
    <source>
        <dbReference type="ARBA" id="ARBA00022842"/>
    </source>
</evidence>
<evidence type="ECO:0000256" key="2">
    <source>
        <dbReference type="ARBA" id="ARBA00022679"/>
    </source>
</evidence>
<keyword evidence="4" id="KW-0460">Magnesium</keyword>
<keyword evidence="1" id="KW-0489">Methyltransferase</keyword>
<dbReference type="InterPro" id="IPR029063">
    <property type="entry name" value="SAM-dependent_MTases_sf"/>
</dbReference>
<dbReference type="InterPro" id="IPR042086">
    <property type="entry name" value="MeTrfase_capping"/>
</dbReference>
<accession>A0AA39E2G0</accession>
<protein>
    <submittedName>
        <fullName evidence="5">Uncharacterized protein</fullName>
    </submittedName>
</protein>
<dbReference type="AlphaFoldDB" id="A0AA39E2G0"/>
<dbReference type="Gene3D" id="1.10.1200.270">
    <property type="entry name" value="Methyltransferase, alpha-helical capping domain"/>
    <property type="match status" value="2"/>
</dbReference>
<evidence type="ECO:0000313" key="5">
    <source>
        <dbReference type="EMBL" id="KAJ9704754.1"/>
    </source>
</evidence>
<keyword evidence="3" id="KW-0479">Metal-binding</keyword>
<dbReference type="SUPFAM" id="SSF53335">
    <property type="entry name" value="S-adenosyl-L-methionine-dependent methyltransferases"/>
    <property type="match status" value="2"/>
</dbReference>
<keyword evidence="6" id="KW-1185">Reference proteome</keyword>
<dbReference type="EMBL" id="JARBHA010000003">
    <property type="protein sequence ID" value="KAJ9704754.1"/>
    <property type="molecule type" value="Genomic_DNA"/>
</dbReference>
<evidence type="ECO:0000313" key="6">
    <source>
        <dbReference type="Proteomes" id="UP001168098"/>
    </source>
</evidence>
<organism evidence="5 6">
    <name type="scientific">Vitis rotundifolia</name>
    <name type="common">Muscadine grape</name>
    <dbReference type="NCBI Taxonomy" id="103349"/>
    <lineage>
        <taxon>Eukaryota</taxon>
        <taxon>Viridiplantae</taxon>
        <taxon>Streptophyta</taxon>
        <taxon>Embryophyta</taxon>
        <taxon>Tracheophyta</taxon>
        <taxon>Spermatophyta</taxon>
        <taxon>Magnoliopsida</taxon>
        <taxon>eudicotyledons</taxon>
        <taxon>Gunneridae</taxon>
        <taxon>Pentapetalae</taxon>
        <taxon>rosids</taxon>
        <taxon>Vitales</taxon>
        <taxon>Vitaceae</taxon>
        <taxon>Viteae</taxon>
        <taxon>Vitis</taxon>
    </lineage>
</organism>
<name>A0AA39E2G0_VITRO</name>
<evidence type="ECO:0000256" key="1">
    <source>
        <dbReference type="ARBA" id="ARBA00022603"/>
    </source>
</evidence>
<dbReference type="Pfam" id="PF03492">
    <property type="entry name" value="Methyltransf_7"/>
    <property type="match status" value="2"/>
</dbReference>
<gene>
    <name evidence="5" type="ORF">PVL29_003008</name>
</gene>
<dbReference type="InterPro" id="IPR005299">
    <property type="entry name" value="MeTrfase_7"/>
</dbReference>
<proteinExistence type="predicted"/>
<dbReference type="Proteomes" id="UP001168098">
    <property type="component" value="Unassembled WGS sequence"/>
</dbReference>
<comment type="caution">
    <text evidence="5">The sequence shown here is derived from an EMBL/GenBank/DDBJ whole genome shotgun (WGS) entry which is preliminary data.</text>
</comment>
<dbReference type="GO" id="GO:0032259">
    <property type="term" value="P:methylation"/>
    <property type="evidence" value="ECO:0007669"/>
    <property type="project" value="UniProtKB-KW"/>
</dbReference>
<keyword evidence="2" id="KW-0808">Transferase</keyword>
<sequence length="661" mass="73914">MEVERVLRMNGGTGKTSYTNNSRLPRAVIAKAKPVLEENIKEVYAGNMFPECLKVADLGCSSGPNTLIVVSQMLDAIATTCTLLNRRPPALQVFLNDLPGNDFNTLFKSLPSFYEEVKKEKGGRFGAGFIVGAPGSFYGNLFPNNTMRFVHSSYSLHWLSQVSHRSLLYLLNKGNICIAKTSPPGVFKAYFEQFERDFTLLLRWRSEEIVPRGGMVLTVMGSMRSDDPCFHWELLGRALNDMVLQGLVPEAKLDSFNLPYYGPTAEEVRRLIEAQWDPNMNRDEGFDEQESGKFVSDNLRAVGEPMLKHHFGQEIMDDLFSRVTEKIIDCIREVISKAKPILEESMKEVYRNCMFPECLKIADLGCSSGPNTLLVVKEIMDAINAICCCLNCQPPAFQVFLNDLPGNDFNTIFRSLPSFYKEMGKESGGELGQCRLFPGNSMHFVHSSCGLHWLSQVSSKGLGSRTGEALKKGNICLSKASPPGVFKAHFEQFEKDFTLFLSSRAEEIVPGGGMVLTILGSIQSHNPCCIWELVGITLNDMVLQVLQGLIQEAKLDSFNLPLYTPTAEEVRKVIQAEGSFTLKRLQNFSVDWDANMTHDKYTRGEIVANTVRAAEEPTLKSHFGEEIIDDLFARFTDKVIDSMAREKCHSFNLVISLTKNA</sequence>